<dbReference type="InterPro" id="IPR035445">
    <property type="entry name" value="GYF-like_dom_sf"/>
</dbReference>
<feature type="compositionally biased region" description="Acidic residues" evidence="1">
    <location>
        <begin position="33"/>
        <end position="55"/>
    </location>
</feature>
<feature type="region of interest" description="Disordered" evidence="1">
    <location>
        <begin position="1"/>
        <end position="61"/>
    </location>
</feature>
<feature type="domain" description="GYF" evidence="2">
    <location>
        <begin position="250"/>
        <end position="309"/>
    </location>
</feature>
<evidence type="ECO:0000259" key="2">
    <source>
        <dbReference type="PROSITE" id="PS50829"/>
    </source>
</evidence>
<dbReference type="GO" id="GO:0005682">
    <property type="term" value="C:U5 snRNP"/>
    <property type="evidence" value="ECO:0007669"/>
    <property type="project" value="InterPro"/>
</dbReference>
<dbReference type="EMBL" id="LLZZ01000112">
    <property type="protein sequence ID" value="KTB05706.1"/>
    <property type="molecule type" value="Genomic_DNA"/>
</dbReference>
<protein>
    <submittedName>
        <fullName evidence="3">Protein LIN1</fullName>
    </submittedName>
</protein>
<dbReference type="InterPro" id="IPR039905">
    <property type="entry name" value="CD2BP2/Lin1"/>
</dbReference>
<comment type="caution">
    <text evidence="3">The sequence shown here is derived from an EMBL/GenBank/DDBJ whole genome shotgun (WGS) entry which is preliminary data.</text>
</comment>
<gene>
    <name evidence="3" type="ORF">AO440_002423</name>
</gene>
<proteinExistence type="predicted"/>
<dbReference type="VEuPathDB" id="FungiDB:CAGL0I02002g"/>
<accession>A0A0W0CP91</accession>
<dbReference type="PROSITE" id="PS50829">
    <property type="entry name" value="GYF"/>
    <property type="match status" value="1"/>
</dbReference>
<sequence length="309" mass="36279">MQSKRASDEDQTSGRKRLKVYQNIQPQNNLAEGESDFENNTDDAFIDDDNDDNDELESRTLNIDQFRKENIDTNSEIDDAIRESDSAFTLESFDIKEDLKEGKFDESGNFIRSKSRGNSDDEEDEFWLQESVTKGDYSKNNIPMSKLVSDRPMITAVEALYQILFLMPDQDKNIIETLAQLNKDKKRFSKIQNSQCVEAVVNAINILTDSVETLERKEFSNVYQMKRQDLVNAIKEEPTSKDGPYDPIKDRIWQYKWLGKDKIYGFYTCYEMQYWKENYFQNRVLVRLNSYSESDNYWVHISNSIFDTL</sequence>
<evidence type="ECO:0000256" key="1">
    <source>
        <dbReference type="SAM" id="MobiDB-lite"/>
    </source>
</evidence>
<dbReference type="VEuPathDB" id="FungiDB:GWK60_L01793"/>
<reference evidence="3 4" key="1">
    <citation type="submission" date="2015-10" db="EMBL/GenBank/DDBJ databases">
        <title>Draft genomes sequences of Candida glabrata isolates 1A, 1B, 2A, 2B, 3A and 3B.</title>
        <authorList>
            <person name="Haavelsrud O.E."/>
            <person name="Gaustad P."/>
        </authorList>
    </citation>
    <scope>NUCLEOTIDE SEQUENCE [LARGE SCALE GENOMIC DNA]</scope>
    <source>
        <strain evidence="3">910700640</strain>
    </source>
</reference>
<dbReference type="PANTHER" id="PTHR13138">
    <property type="entry name" value="PROTEIN LIN1"/>
    <property type="match status" value="1"/>
</dbReference>
<dbReference type="PANTHER" id="PTHR13138:SF3">
    <property type="entry name" value="CD2 ANTIGEN CYTOPLASMIC TAIL-BINDING PROTEIN 2"/>
    <property type="match status" value="1"/>
</dbReference>
<dbReference type="VEuPathDB" id="FungiDB:B1J91_I02002g"/>
<dbReference type="Proteomes" id="UP000054886">
    <property type="component" value="Unassembled WGS sequence"/>
</dbReference>
<evidence type="ECO:0000313" key="4">
    <source>
        <dbReference type="Proteomes" id="UP000054886"/>
    </source>
</evidence>
<organism evidence="3 4">
    <name type="scientific">Candida glabrata</name>
    <name type="common">Yeast</name>
    <name type="synonym">Torulopsis glabrata</name>
    <dbReference type="NCBI Taxonomy" id="5478"/>
    <lineage>
        <taxon>Eukaryota</taxon>
        <taxon>Fungi</taxon>
        <taxon>Dikarya</taxon>
        <taxon>Ascomycota</taxon>
        <taxon>Saccharomycotina</taxon>
        <taxon>Saccharomycetes</taxon>
        <taxon>Saccharomycetales</taxon>
        <taxon>Saccharomycetaceae</taxon>
        <taxon>Nakaseomyces</taxon>
    </lineage>
</organism>
<name>A0A0W0CP91_CANGB</name>
<evidence type="ECO:0000313" key="3">
    <source>
        <dbReference type="EMBL" id="KTB05706.1"/>
    </source>
</evidence>
<dbReference type="Gene3D" id="3.30.1490.40">
    <property type="match status" value="1"/>
</dbReference>
<dbReference type="AlphaFoldDB" id="A0A0W0CP91"/>
<dbReference type="SMART" id="SM00444">
    <property type="entry name" value="GYF"/>
    <property type="match status" value="1"/>
</dbReference>
<dbReference type="SUPFAM" id="SSF55277">
    <property type="entry name" value="GYF domain"/>
    <property type="match status" value="1"/>
</dbReference>
<dbReference type="Pfam" id="PF02213">
    <property type="entry name" value="GYF"/>
    <property type="match status" value="1"/>
</dbReference>
<dbReference type="VEuPathDB" id="FungiDB:GVI51_I01793"/>
<dbReference type="InterPro" id="IPR003169">
    <property type="entry name" value="GYF"/>
</dbReference>